<dbReference type="Proteomes" id="UP000618943">
    <property type="component" value="Unassembled WGS sequence"/>
</dbReference>
<evidence type="ECO:0000313" key="2">
    <source>
        <dbReference type="EMBL" id="MBK3496353.1"/>
    </source>
</evidence>
<dbReference type="RefSeq" id="WP_200749826.1">
    <property type="nucleotide sequence ID" value="NZ_JAEOAH010000028.1"/>
</dbReference>
<feature type="transmembrane region" description="Helical" evidence="1">
    <location>
        <begin position="79"/>
        <end position="100"/>
    </location>
</feature>
<gene>
    <name evidence="2" type="ORF">JFL43_16095</name>
</gene>
<sequence length="161" mass="18316">MKKLTFILYRFIYIFSACLTVGAFTFANLTALSPTKYGGGNGNIGLLPFAFLFPFIIIFIAMSISYLHEYLYRKLEMNTIRVVVGVSLLGVILILSLTFIKAFQLKSLLAEVNPIYREETKIPLLTMNSNAVFFNFFTFILLLLVCSFISGMMAFKDKQRK</sequence>
<keyword evidence="1" id="KW-1133">Transmembrane helix</keyword>
<accession>A0ABS1HBJ3</accession>
<comment type="caution">
    <text evidence="2">The sequence shown here is derived from an EMBL/GenBank/DDBJ whole genome shotgun (WGS) entry which is preliminary data.</text>
</comment>
<evidence type="ECO:0000313" key="3">
    <source>
        <dbReference type="Proteomes" id="UP000618943"/>
    </source>
</evidence>
<keyword evidence="1" id="KW-0812">Transmembrane</keyword>
<protein>
    <submittedName>
        <fullName evidence="2">Uncharacterized protein</fullName>
    </submittedName>
</protein>
<feature type="transmembrane region" description="Helical" evidence="1">
    <location>
        <begin position="46"/>
        <end position="67"/>
    </location>
</feature>
<proteinExistence type="predicted"/>
<evidence type="ECO:0000256" key="1">
    <source>
        <dbReference type="SAM" id="Phobius"/>
    </source>
</evidence>
<reference evidence="2 3" key="1">
    <citation type="submission" date="2020-12" db="EMBL/GenBank/DDBJ databases">
        <title>YIM B01967 draft genome.</title>
        <authorList>
            <person name="Yan X."/>
        </authorList>
    </citation>
    <scope>NUCLEOTIDE SEQUENCE [LARGE SCALE GENOMIC DNA]</scope>
    <source>
        <strain evidence="2 3">YIM B01967</strain>
    </source>
</reference>
<keyword evidence="3" id="KW-1185">Reference proteome</keyword>
<dbReference type="EMBL" id="JAEOAH010000028">
    <property type="protein sequence ID" value="MBK3496353.1"/>
    <property type="molecule type" value="Genomic_DNA"/>
</dbReference>
<keyword evidence="1" id="KW-0472">Membrane</keyword>
<name>A0ABS1HBJ3_9BACL</name>
<feature type="transmembrane region" description="Helical" evidence="1">
    <location>
        <begin position="7"/>
        <end position="26"/>
    </location>
</feature>
<feature type="transmembrane region" description="Helical" evidence="1">
    <location>
        <begin position="132"/>
        <end position="155"/>
    </location>
</feature>
<organism evidence="2 3">
    <name type="scientific">Viridibacillus soli</name>
    <dbReference type="NCBI Taxonomy" id="2798301"/>
    <lineage>
        <taxon>Bacteria</taxon>
        <taxon>Bacillati</taxon>
        <taxon>Bacillota</taxon>
        <taxon>Bacilli</taxon>
        <taxon>Bacillales</taxon>
        <taxon>Caryophanaceae</taxon>
        <taxon>Viridibacillus</taxon>
    </lineage>
</organism>